<dbReference type="GO" id="GO:0005829">
    <property type="term" value="C:cytosol"/>
    <property type="evidence" value="ECO:0007669"/>
    <property type="project" value="TreeGrafter"/>
</dbReference>
<accession>A0A543GD70</accession>
<evidence type="ECO:0000256" key="4">
    <source>
        <dbReference type="ARBA" id="ARBA00023125"/>
    </source>
</evidence>
<feature type="domain" description="Response regulatory" evidence="7">
    <location>
        <begin position="3"/>
        <end position="117"/>
    </location>
</feature>
<protein>
    <submittedName>
        <fullName evidence="8">Response regulator receiver domain-containing protein</fullName>
    </submittedName>
</protein>
<keyword evidence="2" id="KW-0902">Two-component regulatory system</keyword>
<dbReference type="InterPro" id="IPR039420">
    <property type="entry name" value="WalR-like"/>
</dbReference>
<evidence type="ECO:0000256" key="2">
    <source>
        <dbReference type="ARBA" id="ARBA00023012"/>
    </source>
</evidence>
<dbReference type="CDD" id="cd17574">
    <property type="entry name" value="REC_OmpR"/>
    <property type="match status" value="1"/>
</dbReference>
<keyword evidence="4" id="KW-0238">DNA-binding</keyword>
<dbReference type="EMBL" id="VFPH01000001">
    <property type="protein sequence ID" value="TQM44015.1"/>
    <property type="molecule type" value="Genomic_DNA"/>
</dbReference>
<evidence type="ECO:0000256" key="3">
    <source>
        <dbReference type="ARBA" id="ARBA00023015"/>
    </source>
</evidence>
<dbReference type="PROSITE" id="PS50110">
    <property type="entry name" value="RESPONSE_REGULATORY"/>
    <property type="match status" value="1"/>
</dbReference>
<evidence type="ECO:0000256" key="1">
    <source>
        <dbReference type="ARBA" id="ARBA00022553"/>
    </source>
</evidence>
<feature type="modified residue" description="4-aspartylphosphate" evidence="6">
    <location>
        <position position="52"/>
    </location>
</feature>
<dbReference type="FunFam" id="3.40.50.2300:FF:000001">
    <property type="entry name" value="DNA-binding response regulator PhoB"/>
    <property type="match status" value="1"/>
</dbReference>
<evidence type="ECO:0000313" key="9">
    <source>
        <dbReference type="Proteomes" id="UP000319818"/>
    </source>
</evidence>
<dbReference type="PANTHER" id="PTHR48111:SF1">
    <property type="entry name" value="TWO-COMPONENT RESPONSE REGULATOR ORR33"/>
    <property type="match status" value="1"/>
</dbReference>
<evidence type="ECO:0000313" key="8">
    <source>
        <dbReference type="EMBL" id="TQM44015.1"/>
    </source>
</evidence>
<dbReference type="Proteomes" id="UP000319818">
    <property type="component" value="Unassembled WGS sequence"/>
</dbReference>
<reference evidence="8 9" key="1">
    <citation type="submission" date="2019-06" db="EMBL/GenBank/DDBJ databases">
        <title>Sequencing the genomes of 1000 actinobacteria strains.</title>
        <authorList>
            <person name="Klenk H.-P."/>
        </authorList>
    </citation>
    <scope>NUCLEOTIDE SEQUENCE [LARGE SCALE GENOMIC DNA]</scope>
    <source>
        <strain evidence="8 9">DSM 45511</strain>
    </source>
</reference>
<dbReference type="SMART" id="SM00448">
    <property type="entry name" value="REC"/>
    <property type="match status" value="1"/>
</dbReference>
<evidence type="ECO:0000256" key="6">
    <source>
        <dbReference type="PROSITE-ProRule" id="PRU00169"/>
    </source>
</evidence>
<dbReference type="Gene3D" id="3.40.50.2300">
    <property type="match status" value="1"/>
</dbReference>
<dbReference type="GO" id="GO:0000156">
    <property type="term" value="F:phosphorelay response regulator activity"/>
    <property type="evidence" value="ECO:0007669"/>
    <property type="project" value="TreeGrafter"/>
</dbReference>
<keyword evidence="5" id="KW-0804">Transcription</keyword>
<dbReference type="GO" id="GO:0006355">
    <property type="term" value="P:regulation of DNA-templated transcription"/>
    <property type="evidence" value="ECO:0007669"/>
    <property type="project" value="TreeGrafter"/>
</dbReference>
<keyword evidence="9" id="KW-1185">Reference proteome</keyword>
<dbReference type="GO" id="GO:0032993">
    <property type="term" value="C:protein-DNA complex"/>
    <property type="evidence" value="ECO:0007669"/>
    <property type="project" value="TreeGrafter"/>
</dbReference>
<gene>
    <name evidence="8" type="ORF">FB388_1374</name>
</gene>
<dbReference type="InterPro" id="IPR001789">
    <property type="entry name" value="Sig_transdc_resp-reg_receiver"/>
</dbReference>
<dbReference type="Pfam" id="PF00072">
    <property type="entry name" value="Response_reg"/>
    <property type="match status" value="1"/>
</dbReference>
<dbReference type="PANTHER" id="PTHR48111">
    <property type="entry name" value="REGULATOR OF RPOS"/>
    <property type="match status" value="1"/>
</dbReference>
<keyword evidence="1 6" id="KW-0597">Phosphoprotein</keyword>
<evidence type="ECO:0000259" key="7">
    <source>
        <dbReference type="PROSITE" id="PS50110"/>
    </source>
</evidence>
<dbReference type="SUPFAM" id="SSF52172">
    <property type="entry name" value="CheY-like"/>
    <property type="match status" value="1"/>
</dbReference>
<sequence length="121" mass="13135">MARILICDDEPNIVVSLEFLMRRQGHEVRVAGDGDAALAAVADFDPDLVLLDLMLPGRDGYEVCQALRADRNRTKILMLTAKGREAEITKGLAVGADDYVTKPFGTQDLVARVQRLLGAGP</sequence>
<comment type="caution">
    <text evidence="8">The sequence shown here is derived from an EMBL/GenBank/DDBJ whole genome shotgun (WGS) entry which is preliminary data.</text>
</comment>
<dbReference type="OrthoDB" id="3197131at2"/>
<dbReference type="AlphaFoldDB" id="A0A543GD70"/>
<name>A0A543GD70_9PSEU</name>
<organism evidence="8 9">
    <name type="scientific">Pseudonocardia cypriaca</name>
    <dbReference type="NCBI Taxonomy" id="882449"/>
    <lineage>
        <taxon>Bacteria</taxon>
        <taxon>Bacillati</taxon>
        <taxon>Actinomycetota</taxon>
        <taxon>Actinomycetes</taxon>
        <taxon>Pseudonocardiales</taxon>
        <taxon>Pseudonocardiaceae</taxon>
        <taxon>Pseudonocardia</taxon>
    </lineage>
</organism>
<dbReference type="RefSeq" id="WP_142098397.1">
    <property type="nucleotide sequence ID" value="NZ_VFPH01000001.1"/>
</dbReference>
<dbReference type="InterPro" id="IPR011006">
    <property type="entry name" value="CheY-like_superfamily"/>
</dbReference>
<dbReference type="GO" id="GO:0000976">
    <property type="term" value="F:transcription cis-regulatory region binding"/>
    <property type="evidence" value="ECO:0007669"/>
    <property type="project" value="TreeGrafter"/>
</dbReference>
<evidence type="ECO:0000256" key="5">
    <source>
        <dbReference type="ARBA" id="ARBA00023163"/>
    </source>
</evidence>
<proteinExistence type="predicted"/>
<keyword evidence="3" id="KW-0805">Transcription regulation</keyword>